<evidence type="ECO:0000313" key="3">
    <source>
        <dbReference type="Proteomes" id="UP000184436"/>
    </source>
</evidence>
<evidence type="ECO:0000259" key="1">
    <source>
        <dbReference type="Pfam" id="PF07791"/>
    </source>
</evidence>
<evidence type="ECO:0000313" key="2">
    <source>
        <dbReference type="EMBL" id="SHG06146.1"/>
    </source>
</evidence>
<dbReference type="STRING" id="871325.SAMN05444349_1792"/>
<dbReference type="EMBL" id="FQVD01000079">
    <property type="protein sequence ID" value="SHG06146.1"/>
    <property type="molecule type" value="Genomic_DNA"/>
</dbReference>
<name>A0A1M5GQY9_9BACE</name>
<proteinExistence type="predicted"/>
<keyword evidence="3" id="KW-1185">Reference proteome</keyword>
<reference evidence="2 3" key="1">
    <citation type="submission" date="2016-11" db="EMBL/GenBank/DDBJ databases">
        <authorList>
            <person name="Jaros S."/>
            <person name="Januszkiewicz K."/>
            <person name="Wedrychowicz H."/>
        </authorList>
    </citation>
    <scope>NUCLEOTIDE SEQUENCE [LARGE SCALE GENOMIC DNA]</scope>
    <source>
        <strain evidence="2 3">DSM 26883</strain>
    </source>
</reference>
<dbReference type="OrthoDB" id="1027482at2"/>
<sequence>MRYFIMSESLDKKIIGCNFPQVHRFTQGYDPEASNGLFSLYKYREDFPDYIPNLDGFMISSCTKLTDFISSSFSHRLRIMNERAKTILEQHHLGSYRFYPLVLYKGKVKYDYYLFNFISTYSDFVNYEKTSFQEYNIANGEKSEVFFVKSRADFLHKKSVIEHEKGISWGIWGSEIVMSKGFDQKLDFFVISLLDANIYVSERLKNSIESNGLTGWEFIPAMNLKIEE</sequence>
<dbReference type="AlphaFoldDB" id="A0A1M5GQY9"/>
<protein>
    <recommendedName>
        <fullName evidence="1">Immunity MXAN-0049 protein domain-containing protein</fullName>
    </recommendedName>
</protein>
<gene>
    <name evidence="2" type="ORF">SAMN05444349_1792</name>
</gene>
<dbReference type="InterPro" id="IPR012433">
    <property type="entry name" value="Imm11"/>
</dbReference>
<organism evidence="2 3">
    <name type="scientific">Bacteroides faecichinchillae</name>
    <dbReference type="NCBI Taxonomy" id="871325"/>
    <lineage>
        <taxon>Bacteria</taxon>
        <taxon>Pseudomonadati</taxon>
        <taxon>Bacteroidota</taxon>
        <taxon>Bacteroidia</taxon>
        <taxon>Bacteroidales</taxon>
        <taxon>Bacteroidaceae</taxon>
        <taxon>Bacteroides</taxon>
    </lineage>
</organism>
<feature type="domain" description="Immunity MXAN-0049 protein" evidence="1">
    <location>
        <begin position="77"/>
        <end position="221"/>
    </location>
</feature>
<dbReference type="Proteomes" id="UP000184436">
    <property type="component" value="Unassembled WGS sequence"/>
</dbReference>
<accession>A0A1M5GQY9</accession>
<dbReference type="Pfam" id="PF07791">
    <property type="entry name" value="Imm11"/>
    <property type="match status" value="1"/>
</dbReference>
<dbReference type="RefSeq" id="WP_136498666.1">
    <property type="nucleotide sequence ID" value="NZ_FQVD01000079.1"/>
</dbReference>